<keyword evidence="3" id="KW-1185">Reference proteome</keyword>
<evidence type="ECO:0000313" key="2">
    <source>
        <dbReference type="EMBL" id="KAH9303045.1"/>
    </source>
</evidence>
<organism evidence="2 3">
    <name type="scientific">Taxus chinensis</name>
    <name type="common">Chinese yew</name>
    <name type="synonym">Taxus wallichiana var. chinensis</name>
    <dbReference type="NCBI Taxonomy" id="29808"/>
    <lineage>
        <taxon>Eukaryota</taxon>
        <taxon>Viridiplantae</taxon>
        <taxon>Streptophyta</taxon>
        <taxon>Embryophyta</taxon>
        <taxon>Tracheophyta</taxon>
        <taxon>Spermatophyta</taxon>
        <taxon>Pinopsida</taxon>
        <taxon>Pinidae</taxon>
        <taxon>Conifers II</taxon>
        <taxon>Cupressales</taxon>
        <taxon>Taxaceae</taxon>
        <taxon>Taxus</taxon>
    </lineage>
</organism>
<comment type="caution">
    <text evidence="2">The sequence shown here is derived from an EMBL/GenBank/DDBJ whole genome shotgun (WGS) entry which is preliminary data.</text>
</comment>
<reference evidence="2 3" key="1">
    <citation type="journal article" date="2021" name="Nat. Plants">
        <title>The Taxus genome provides insights into paclitaxel biosynthesis.</title>
        <authorList>
            <person name="Xiong X."/>
            <person name="Gou J."/>
            <person name="Liao Q."/>
            <person name="Li Y."/>
            <person name="Zhou Q."/>
            <person name="Bi G."/>
            <person name="Li C."/>
            <person name="Du R."/>
            <person name="Wang X."/>
            <person name="Sun T."/>
            <person name="Guo L."/>
            <person name="Liang H."/>
            <person name="Lu P."/>
            <person name="Wu Y."/>
            <person name="Zhang Z."/>
            <person name="Ro D.K."/>
            <person name="Shang Y."/>
            <person name="Huang S."/>
            <person name="Yan J."/>
        </authorList>
    </citation>
    <scope>NUCLEOTIDE SEQUENCE [LARGE SCALE GENOMIC DNA]</scope>
    <source>
        <strain evidence="2">Ta-2019</strain>
    </source>
</reference>
<feature type="non-terminal residue" evidence="2">
    <location>
        <position position="1"/>
    </location>
</feature>
<dbReference type="AlphaFoldDB" id="A0AA38CM20"/>
<gene>
    <name evidence="2" type="ORF">KI387_014628</name>
</gene>
<evidence type="ECO:0000313" key="3">
    <source>
        <dbReference type="Proteomes" id="UP000824469"/>
    </source>
</evidence>
<name>A0AA38CM20_TAXCH</name>
<dbReference type="EMBL" id="JAHRHJ020000009">
    <property type="protein sequence ID" value="KAH9303045.1"/>
    <property type="molecule type" value="Genomic_DNA"/>
</dbReference>
<sequence>RKSVVPGWRDFLTSSSPAPPRTALNTRNDTDRTAVNRGSRRCDTGPQSGGETQHHLAGRVDLTNTTRRGFTHADKERHR</sequence>
<proteinExistence type="predicted"/>
<protein>
    <submittedName>
        <fullName evidence="2">Uncharacterized protein</fullName>
    </submittedName>
</protein>
<feature type="non-terminal residue" evidence="2">
    <location>
        <position position="79"/>
    </location>
</feature>
<evidence type="ECO:0000256" key="1">
    <source>
        <dbReference type="SAM" id="MobiDB-lite"/>
    </source>
</evidence>
<accession>A0AA38CM20</accession>
<feature type="region of interest" description="Disordered" evidence="1">
    <location>
        <begin position="1"/>
        <end position="79"/>
    </location>
</feature>
<dbReference type="Proteomes" id="UP000824469">
    <property type="component" value="Unassembled WGS sequence"/>
</dbReference>